<dbReference type="AlphaFoldDB" id="K9TU73"/>
<name>K9TU73_9CYAN</name>
<geneLocation type="plasmid" evidence="1 2">
    <name>pOSCIL6304.02</name>
</geneLocation>
<dbReference type="RefSeq" id="WP_015152106.1">
    <property type="nucleotide sequence ID" value="NC_019694.1"/>
</dbReference>
<gene>
    <name evidence="1" type="ORF">Oscil6304_6100</name>
</gene>
<sequence>MPENERDPQWDLLKETREWSAATSEDLCKKIAKRKGKRLVEVIDTGQVPLRFVCILEDEPDE</sequence>
<dbReference type="HOGENOM" id="CLU_206039_0_0_3"/>
<organism evidence="1 2">
    <name type="scientific">Oscillatoria acuminata PCC 6304</name>
    <dbReference type="NCBI Taxonomy" id="56110"/>
    <lineage>
        <taxon>Bacteria</taxon>
        <taxon>Bacillati</taxon>
        <taxon>Cyanobacteriota</taxon>
        <taxon>Cyanophyceae</taxon>
        <taxon>Oscillatoriophycideae</taxon>
        <taxon>Oscillatoriales</taxon>
        <taxon>Oscillatoriaceae</taxon>
        <taxon>Oscillatoria</taxon>
    </lineage>
</organism>
<protein>
    <submittedName>
        <fullName evidence="1">Uncharacterized protein</fullName>
    </submittedName>
</protein>
<evidence type="ECO:0000313" key="2">
    <source>
        <dbReference type="Proteomes" id="UP000010367"/>
    </source>
</evidence>
<evidence type="ECO:0000313" key="1">
    <source>
        <dbReference type="EMBL" id="AFY85554.1"/>
    </source>
</evidence>
<dbReference type="KEGG" id="oac:Oscil6304_6100"/>
<proteinExistence type="predicted"/>
<accession>K9TU73</accession>
<dbReference type="Proteomes" id="UP000010367">
    <property type="component" value="Plasmid pOSCIL6304.02"/>
</dbReference>
<dbReference type="InParanoid" id="K9TU73"/>
<keyword evidence="2" id="KW-1185">Reference proteome</keyword>
<dbReference type="EMBL" id="CP003609">
    <property type="protein sequence ID" value="AFY85554.1"/>
    <property type="molecule type" value="Genomic_DNA"/>
</dbReference>
<reference evidence="1 2" key="1">
    <citation type="submission" date="2012-06" db="EMBL/GenBank/DDBJ databases">
        <title>Finished plasmid 2 of genome of Oscillatoria acuminata PCC 6304.</title>
        <authorList>
            <consortium name="US DOE Joint Genome Institute"/>
            <person name="Gugger M."/>
            <person name="Coursin T."/>
            <person name="Rippka R."/>
            <person name="Tandeau De Marsac N."/>
            <person name="Huntemann M."/>
            <person name="Wei C.-L."/>
            <person name="Han J."/>
            <person name="Detter J.C."/>
            <person name="Han C."/>
            <person name="Tapia R."/>
            <person name="Davenport K."/>
            <person name="Daligault H."/>
            <person name="Erkkila T."/>
            <person name="Gu W."/>
            <person name="Munk A.C.C."/>
            <person name="Teshima H."/>
            <person name="Xu Y."/>
            <person name="Chain P."/>
            <person name="Chen A."/>
            <person name="Krypides N."/>
            <person name="Mavromatis K."/>
            <person name="Markowitz V."/>
            <person name="Szeto E."/>
            <person name="Ivanova N."/>
            <person name="Mikhailova N."/>
            <person name="Ovchinnikova G."/>
            <person name="Pagani I."/>
            <person name="Pati A."/>
            <person name="Goodwin L."/>
            <person name="Peters L."/>
            <person name="Pitluck S."/>
            <person name="Woyke T."/>
            <person name="Kerfeld C."/>
        </authorList>
    </citation>
    <scope>NUCLEOTIDE SEQUENCE [LARGE SCALE GENOMIC DNA]</scope>
    <source>
        <strain evidence="1 2">PCC 6304</strain>
        <plasmid evidence="2">Plasmid pOSCIL6304.02</plasmid>
    </source>
</reference>
<keyword evidence="1" id="KW-0614">Plasmid</keyword>